<organism evidence="2">
    <name type="scientific">viral metagenome</name>
    <dbReference type="NCBI Taxonomy" id="1070528"/>
    <lineage>
        <taxon>unclassified sequences</taxon>
        <taxon>metagenomes</taxon>
        <taxon>organismal metagenomes</taxon>
    </lineage>
</organism>
<reference evidence="2" key="1">
    <citation type="journal article" date="2020" name="Nature">
        <title>Giant virus diversity and host interactions through global metagenomics.</title>
        <authorList>
            <person name="Schulz F."/>
            <person name="Roux S."/>
            <person name="Paez-Espino D."/>
            <person name="Jungbluth S."/>
            <person name="Walsh D.A."/>
            <person name="Denef V.J."/>
            <person name="McMahon K.D."/>
            <person name="Konstantinidis K.T."/>
            <person name="Eloe-Fadrosh E.A."/>
            <person name="Kyrpides N.C."/>
            <person name="Woyke T."/>
        </authorList>
    </citation>
    <scope>NUCLEOTIDE SEQUENCE</scope>
    <source>
        <strain evidence="2">GVMAG-M-3300025880-76</strain>
    </source>
</reference>
<evidence type="ECO:0000313" key="2">
    <source>
        <dbReference type="EMBL" id="QHU02560.1"/>
    </source>
</evidence>
<keyword evidence="1" id="KW-1133">Transmembrane helix</keyword>
<feature type="transmembrane region" description="Helical" evidence="1">
    <location>
        <begin position="25"/>
        <end position="46"/>
    </location>
</feature>
<name>A0A6C0JCI8_9ZZZZ</name>
<proteinExistence type="predicted"/>
<accession>A0A6C0JCI8</accession>
<protein>
    <submittedName>
        <fullName evidence="2">Uncharacterized protein</fullName>
    </submittedName>
</protein>
<dbReference type="EMBL" id="MN740360">
    <property type="protein sequence ID" value="QHU02560.1"/>
    <property type="molecule type" value="Genomic_DNA"/>
</dbReference>
<dbReference type="AlphaFoldDB" id="A0A6C0JCI8"/>
<evidence type="ECO:0000256" key="1">
    <source>
        <dbReference type="SAM" id="Phobius"/>
    </source>
</evidence>
<keyword evidence="1" id="KW-0812">Transmembrane</keyword>
<keyword evidence="1" id="KW-0472">Membrane</keyword>
<sequence length="51" mass="6079">MSYRDTYETYDARRKELKEETHNSYLTYSLYLIASVGIGIMTLKYMTDKSK</sequence>